<dbReference type="RefSeq" id="WP_202893216.1">
    <property type="nucleotide sequence ID" value="NZ_JACHMY010000001.1"/>
</dbReference>
<dbReference type="PROSITE" id="PS51257">
    <property type="entry name" value="PROKAR_LIPOPROTEIN"/>
    <property type="match status" value="1"/>
</dbReference>
<evidence type="ECO:0000313" key="4">
    <source>
        <dbReference type="Proteomes" id="UP000549971"/>
    </source>
</evidence>
<dbReference type="EMBL" id="JACHMY010000001">
    <property type="protein sequence ID" value="MBB5840482.1"/>
    <property type="molecule type" value="Genomic_DNA"/>
</dbReference>
<feature type="region of interest" description="Disordered" evidence="1">
    <location>
        <begin position="31"/>
        <end position="85"/>
    </location>
</feature>
<feature type="compositionally biased region" description="Low complexity" evidence="1">
    <location>
        <begin position="58"/>
        <end position="85"/>
    </location>
</feature>
<name>A0A7W9MYK0_9ACTN</name>
<evidence type="ECO:0000256" key="2">
    <source>
        <dbReference type="SAM" id="SignalP"/>
    </source>
</evidence>
<sequence length="239" mass="24880">MNTRSTMLKIALVSAGLTALVACGNYNQPDAAPAAAPSTVVVTVPSAPEEQEADQPAEPEQPAAQEPAQQPAQQPQAANEPQPAALQRTMGQVKIFDGPAAAPIPPVPAGTSSPAVQVNAGENQVVTDSRGMTLYRFDEDSAKPSKPTCFGECAKKWPPLLVKSPGKIYTVGVDPKIVSYVERPDGTCQVTINGWPAYYFAKDQVPGDILGQGVGTTWFAFNPQGGKSDVANTGAGSGY</sequence>
<feature type="compositionally biased region" description="Low complexity" evidence="1">
    <location>
        <begin position="31"/>
        <end position="48"/>
    </location>
</feature>
<dbReference type="PANTHER" id="PTHR39335:SF1">
    <property type="entry name" value="BLL4220 PROTEIN"/>
    <property type="match status" value="1"/>
</dbReference>
<gene>
    <name evidence="3" type="ORF">HDA39_007216</name>
</gene>
<protein>
    <submittedName>
        <fullName evidence="3">Putative lipoprotein with Yx(FWY)xxD motif</fullName>
    </submittedName>
</protein>
<keyword evidence="2" id="KW-0732">Signal</keyword>
<feature type="chain" id="PRO_5038906995" evidence="2">
    <location>
        <begin position="25"/>
        <end position="239"/>
    </location>
</feature>
<dbReference type="PANTHER" id="PTHR39335">
    <property type="entry name" value="BLL4220 PROTEIN"/>
    <property type="match status" value="1"/>
</dbReference>
<keyword evidence="3" id="KW-0449">Lipoprotein</keyword>
<feature type="signal peptide" evidence="2">
    <location>
        <begin position="1"/>
        <end position="24"/>
    </location>
</feature>
<evidence type="ECO:0000313" key="3">
    <source>
        <dbReference type="EMBL" id="MBB5840482.1"/>
    </source>
</evidence>
<dbReference type="Proteomes" id="UP000549971">
    <property type="component" value="Unassembled WGS sequence"/>
</dbReference>
<dbReference type="Pfam" id="PF03640">
    <property type="entry name" value="Lipoprotein_15"/>
    <property type="match status" value="2"/>
</dbReference>
<dbReference type="GO" id="GO:0043448">
    <property type="term" value="P:alkane catabolic process"/>
    <property type="evidence" value="ECO:0007669"/>
    <property type="project" value="TreeGrafter"/>
</dbReference>
<reference evidence="3 4" key="1">
    <citation type="submission" date="2020-08" db="EMBL/GenBank/DDBJ databases">
        <title>Sequencing the genomes of 1000 actinobacteria strains.</title>
        <authorList>
            <person name="Klenk H.-P."/>
        </authorList>
    </citation>
    <scope>NUCLEOTIDE SEQUENCE [LARGE SCALE GENOMIC DNA]</scope>
    <source>
        <strain evidence="3 4">DSM 28967</strain>
    </source>
</reference>
<organism evidence="3 4">
    <name type="scientific">Kribbella italica</name>
    <dbReference type="NCBI Taxonomy" id="1540520"/>
    <lineage>
        <taxon>Bacteria</taxon>
        <taxon>Bacillati</taxon>
        <taxon>Actinomycetota</taxon>
        <taxon>Actinomycetes</taxon>
        <taxon>Propionibacteriales</taxon>
        <taxon>Kribbellaceae</taxon>
        <taxon>Kribbella</taxon>
    </lineage>
</organism>
<dbReference type="AlphaFoldDB" id="A0A7W9MYK0"/>
<comment type="caution">
    <text evidence="3">The sequence shown here is derived from an EMBL/GenBank/DDBJ whole genome shotgun (WGS) entry which is preliminary data.</text>
</comment>
<keyword evidence="4" id="KW-1185">Reference proteome</keyword>
<proteinExistence type="predicted"/>
<accession>A0A7W9MYK0</accession>
<dbReference type="InterPro" id="IPR005297">
    <property type="entry name" value="Lipoprotein_repeat"/>
</dbReference>
<evidence type="ECO:0000256" key="1">
    <source>
        <dbReference type="SAM" id="MobiDB-lite"/>
    </source>
</evidence>